<name>A0A1F7GCT5_9BACT</name>
<evidence type="ECO:0000313" key="3">
    <source>
        <dbReference type="Proteomes" id="UP000177208"/>
    </source>
</evidence>
<feature type="compositionally biased region" description="Basic and acidic residues" evidence="1">
    <location>
        <begin position="112"/>
        <end position="144"/>
    </location>
</feature>
<gene>
    <name evidence="2" type="ORF">A2774_02865</name>
</gene>
<dbReference type="Proteomes" id="UP000177208">
    <property type="component" value="Unassembled WGS sequence"/>
</dbReference>
<protein>
    <submittedName>
        <fullName evidence="2">Uncharacterized protein</fullName>
    </submittedName>
</protein>
<organism evidence="2 3">
    <name type="scientific">Candidatus Roizmanbacteria bacterium RIFCSPHIGHO2_01_FULL_39_12c</name>
    <dbReference type="NCBI Taxonomy" id="1802031"/>
    <lineage>
        <taxon>Bacteria</taxon>
        <taxon>Candidatus Roizmaniibacteriota</taxon>
    </lineage>
</organism>
<feature type="compositionally biased region" description="Basic and acidic residues" evidence="1">
    <location>
        <begin position="56"/>
        <end position="69"/>
    </location>
</feature>
<feature type="region of interest" description="Disordered" evidence="1">
    <location>
        <begin position="112"/>
        <end position="155"/>
    </location>
</feature>
<sequence length="178" mass="20311">MVKQQLEDSFEGLVEEGKSQAKKTVKSAAEQISSSVNVSKMWEQLLGVSDATSQVEEERSDGKTSEIGKREKHTPLNLEKLAKSYQGLEKQKAESLKQRLFQLVKQGEEKILQEKKTEEVEKKQKSEYDVELKKKKDEEHKTHQQGDLPKGKVRRSIFSHKKIAERQHAEVKPAGGKQ</sequence>
<comment type="caution">
    <text evidence="2">The sequence shown here is derived from an EMBL/GenBank/DDBJ whole genome shotgun (WGS) entry which is preliminary data.</text>
</comment>
<dbReference type="EMBL" id="MFZG01000023">
    <property type="protein sequence ID" value="OGK16372.1"/>
    <property type="molecule type" value="Genomic_DNA"/>
</dbReference>
<feature type="region of interest" description="Disordered" evidence="1">
    <location>
        <begin position="49"/>
        <end position="75"/>
    </location>
</feature>
<proteinExistence type="predicted"/>
<reference evidence="2 3" key="1">
    <citation type="journal article" date="2016" name="Nat. Commun.">
        <title>Thousands of microbial genomes shed light on interconnected biogeochemical processes in an aquifer system.</title>
        <authorList>
            <person name="Anantharaman K."/>
            <person name="Brown C.T."/>
            <person name="Hug L.A."/>
            <person name="Sharon I."/>
            <person name="Castelle C.J."/>
            <person name="Probst A.J."/>
            <person name="Thomas B.C."/>
            <person name="Singh A."/>
            <person name="Wilkins M.J."/>
            <person name="Karaoz U."/>
            <person name="Brodie E.L."/>
            <person name="Williams K.H."/>
            <person name="Hubbard S.S."/>
            <person name="Banfield J.F."/>
        </authorList>
    </citation>
    <scope>NUCLEOTIDE SEQUENCE [LARGE SCALE GENOMIC DNA]</scope>
</reference>
<evidence type="ECO:0000256" key="1">
    <source>
        <dbReference type="SAM" id="MobiDB-lite"/>
    </source>
</evidence>
<accession>A0A1F7GCT5</accession>
<dbReference type="AlphaFoldDB" id="A0A1F7GCT5"/>
<evidence type="ECO:0000313" key="2">
    <source>
        <dbReference type="EMBL" id="OGK16372.1"/>
    </source>
</evidence>